<dbReference type="EMBL" id="JAAOYO010000002">
    <property type="protein sequence ID" value="NII40632.1"/>
    <property type="molecule type" value="Genomic_DNA"/>
</dbReference>
<keyword evidence="4" id="KW-1185">Reference proteome</keyword>
<dbReference type="GO" id="GO:0036220">
    <property type="term" value="F:ITP diphosphatase activity"/>
    <property type="evidence" value="ECO:0007669"/>
    <property type="project" value="UniProtKB-EC"/>
</dbReference>
<dbReference type="PANTHER" id="PTHR30522">
    <property type="entry name" value="NUCLEOSIDE TRIPHOSPHATE PYROPHOSPHOHYDROLASE"/>
    <property type="match status" value="1"/>
</dbReference>
<feature type="region of interest" description="Disordered" evidence="1">
    <location>
        <begin position="238"/>
        <end position="289"/>
    </location>
</feature>
<feature type="domain" description="NTP pyrophosphohydrolase MazG-like" evidence="2">
    <location>
        <begin position="27"/>
        <end position="100"/>
    </location>
</feature>
<dbReference type="EC" id="3.6.1.66" evidence="3"/>
<evidence type="ECO:0000259" key="2">
    <source>
        <dbReference type="Pfam" id="PF03819"/>
    </source>
</evidence>
<dbReference type="RefSeq" id="WP_208385611.1">
    <property type="nucleotide sequence ID" value="NZ_JAAOYO010000002.1"/>
</dbReference>
<reference evidence="3 4" key="1">
    <citation type="submission" date="2020-03" db="EMBL/GenBank/DDBJ databases">
        <title>Above-ground endophytic microbial communities from plants in different locations in the United States.</title>
        <authorList>
            <person name="Frank C."/>
        </authorList>
    </citation>
    <scope>NUCLEOTIDE SEQUENCE [LARGE SCALE GENOMIC DNA]</scope>
    <source>
        <strain evidence="3 4">WW7</strain>
    </source>
</reference>
<dbReference type="SUPFAM" id="SSF101386">
    <property type="entry name" value="all-alpha NTP pyrophosphatases"/>
    <property type="match status" value="1"/>
</dbReference>
<proteinExistence type="predicted"/>
<name>A0ABX0T6G3_9MICO</name>
<organism evidence="3 4">
    <name type="scientific">Curtobacterium salicis</name>
    <dbReference type="NCBI Taxonomy" id="1779862"/>
    <lineage>
        <taxon>Bacteria</taxon>
        <taxon>Bacillati</taxon>
        <taxon>Actinomycetota</taxon>
        <taxon>Actinomycetes</taxon>
        <taxon>Micrococcales</taxon>
        <taxon>Microbacteriaceae</taxon>
        <taxon>Curtobacterium</taxon>
    </lineage>
</organism>
<dbReference type="InterPro" id="IPR048015">
    <property type="entry name" value="NTP-PPase_MazG-like_N"/>
</dbReference>
<dbReference type="Gene3D" id="1.10.287.1080">
    <property type="entry name" value="MazG-like"/>
    <property type="match status" value="1"/>
</dbReference>
<dbReference type="InterPro" id="IPR004518">
    <property type="entry name" value="MazG-like_dom"/>
</dbReference>
<sequence length="289" mass="30603">MTSVDELVAVVDRLLDAEHGCVWNREQTHASLARYAVEETYELVDAIDGDDTDELREELGDVLYQVVLHAGIAAHEGRFDLDDVADAVREKMQRRHPHVFGDQEAHTVEDVVRVWRAAKAAEKAGRSSVYAGVPRAMPPLERAVKLFERLEERGDLHAAVASVTDGSVVEQVGMLDGAAAPAEGAAVQQPFGSRVDVAWGAGMLAEVAVVHEQGIDPVASLRAAVTLLEAAARQAEQVPDGQVPGALVPDTQVPGAQAPAAEATPELPQAPAAEATPGSPQGDEERASS</sequence>
<accession>A0ABX0T6G3</accession>
<comment type="caution">
    <text evidence="3">The sequence shown here is derived from an EMBL/GenBank/DDBJ whole genome shotgun (WGS) entry which is preliminary data.</text>
</comment>
<dbReference type="Pfam" id="PF03819">
    <property type="entry name" value="MazG"/>
    <property type="match status" value="1"/>
</dbReference>
<dbReference type="Proteomes" id="UP001318300">
    <property type="component" value="Unassembled WGS sequence"/>
</dbReference>
<evidence type="ECO:0000313" key="3">
    <source>
        <dbReference type="EMBL" id="NII40632.1"/>
    </source>
</evidence>
<evidence type="ECO:0000313" key="4">
    <source>
        <dbReference type="Proteomes" id="UP001318300"/>
    </source>
</evidence>
<dbReference type="NCBIfam" id="TIGR00444">
    <property type="entry name" value="mazG"/>
    <property type="match status" value="1"/>
</dbReference>
<dbReference type="PANTHER" id="PTHR30522:SF0">
    <property type="entry name" value="NUCLEOSIDE TRIPHOSPHATE PYROPHOSPHOHYDROLASE"/>
    <property type="match status" value="1"/>
</dbReference>
<gene>
    <name evidence="3" type="ORF">E9228_001268</name>
</gene>
<protein>
    <submittedName>
        <fullName evidence="3">XTP/dITP diphosphohydrolase</fullName>
        <ecNumber evidence="3">3.6.1.66</ecNumber>
    </submittedName>
</protein>
<keyword evidence="3" id="KW-0378">Hydrolase</keyword>
<evidence type="ECO:0000256" key="1">
    <source>
        <dbReference type="SAM" id="MobiDB-lite"/>
    </source>
</evidence>
<dbReference type="InterPro" id="IPR011551">
    <property type="entry name" value="NTP_PyrPHydrolase_MazG"/>
</dbReference>
<dbReference type="CDD" id="cd11528">
    <property type="entry name" value="NTP-PPase_MazG_Nterm"/>
    <property type="match status" value="1"/>
</dbReference>